<dbReference type="Proteomes" id="UP000323439">
    <property type="component" value="Unassembled WGS sequence"/>
</dbReference>
<feature type="transmembrane region" description="Helical" evidence="1">
    <location>
        <begin position="92"/>
        <end position="119"/>
    </location>
</feature>
<sequence>MKSKFSPKFVIRDFFKFHKNDNVKIIGFPLFISCILIFFVNINMELVNILLISLSIFIGFLLNLMLLSFNLKDTDAKPTEVNRIEWNINNFLIEYHVTISFELLITVALVIILLLAALLHENFLVLLPINLIFWIRIVFNFLVIFLISLFFLLIFRVLKFGFVLIKYHLEN</sequence>
<evidence type="ECO:0000313" key="2">
    <source>
        <dbReference type="EMBL" id="SDA57049.1"/>
    </source>
</evidence>
<keyword evidence="1" id="KW-1133">Transmembrane helix</keyword>
<accession>A0A1G5WFS3</accession>
<organism evidence="2 3">
    <name type="scientific">Methanobrevibacter millerae</name>
    <dbReference type="NCBI Taxonomy" id="230361"/>
    <lineage>
        <taxon>Archaea</taxon>
        <taxon>Methanobacteriati</taxon>
        <taxon>Methanobacteriota</taxon>
        <taxon>Methanomada group</taxon>
        <taxon>Methanobacteria</taxon>
        <taxon>Methanobacteriales</taxon>
        <taxon>Methanobacteriaceae</taxon>
        <taxon>Methanobrevibacter</taxon>
    </lineage>
</organism>
<proteinExistence type="predicted"/>
<dbReference type="EMBL" id="FMXB01000010">
    <property type="protein sequence ID" value="SDA57049.1"/>
    <property type="molecule type" value="Genomic_DNA"/>
</dbReference>
<reference evidence="2 3" key="1">
    <citation type="submission" date="2016-10" db="EMBL/GenBank/DDBJ databases">
        <authorList>
            <person name="Varghese N."/>
            <person name="Submissions S."/>
        </authorList>
    </citation>
    <scope>NUCLEOTIDE SEQUENCE [LARGE SCALE GENOMIC DNA]</scope>
    <source>
        <strain evidence="2 3">DSM 16643</strain>
    </source>
</reference>
<dbReference type="RefSeq" id="WP_149731933.1">
    <property type="nucleotide sequence ID" value="NZ_FMXB01000010.1"/>
</dbReference>
<evidence type="ECO:0000256" key="1">
    <source>
        <dbReference type="SAM" id="Phobius"/>
    </source>
</evidence>
<keyword evidence="1" id="KW-0472">Membrane</keyword>
<gene>
    <name evidence="2" type="ORF">SAMN02910315_01384</name>
</gene>
<protein>
    <submittedName>
        <fullName evidence="2">Uncharacterized protein</fullName>
    </submittedName>
</protein>
<feature type="transmembrane region" description="Helical" evidence="1">
    <location>
        <begin position="21"/>
        <end position="40"/>
    </location>
</feature>
<dbReference type="OrthoDB" id="383535at2157"/>
<keyword evidence="1" id="KW-0812">Transmembrane</keyword>
<name>A0A1G5WFS3_9EURY</name>
<feature type="transmembrane region" description="Helical" evidence="1">
    <location>
        <begin position="46"/>
        <end position="71"/>
    </location>
</feature>
<evidence type="ECO:0000313" key="3">
    <source>
        <dbReference type="Proteomes" id="UP000323439"/>
    </source>
</evidence>
<keyword evidence="3" id="KW-1185">Reference proteome</keyword>
<feature type="transmembrane region" description="Helical" evidence="1">
    <location>
        <begin position="131"/>
        <end position="158"/>
    </location>
</feature>
<dbReference type="AlphaFoldDB" id="A0A1G5WFS3"/>